<evidence type="ECO:0000313" key="3">
    <source>
        <dbReference type="RefSeq" id="XP_052130809.1"/>
    </source>
</evidence>
<feature type="compositionally biased region" description="Basic residues" evidence="1">
    <location>
        <begin position="197"/>
        <end position="208"/>
    </location>
</feature>
<dbReference type="GeneID" id="113213054"/>
<gene>
    <name evidence="3" type="primary">LOC113213054</name>
</gene>
<feature type="compositionally biased region" description="Basic and acidic residues" evidence="1">
    <location>
        <begin position="52"/>
        <end position="66"/>
    </location>
</feature>
<feature type="compositionally biased region" description="Basic residues" evidence="1">
    <location>
        <begin position="231"/>
        <end position="244"/>
    </location>
</feature>
<evidence type="ECO:0000256" key="1">
    <source>
        <dbReference type="SAM" id="MobiDB-lite"/>
    </source>
</evidence>
<feature type="region of interest" description="Disordered" evidence="1">
    <location>
        <begin position="96"/>
        <end position="130"/>
    </location>
</feature>
<feature type="region of interest" description="Disordered" evidence="1">
    <location>
        <begin position="37"/>
        <end position="68"/>
    </location>
</feature>
<proteinExistence type="predicted"/>
<keyword evidence="2" id="KW-1185">Reference proteome</keyword>
<accession>A0A9C6X815</accession>
<dbReference type="Proteomes" id="UP000504606">
    <property type="component" value="Unplaced"/>
</dbReference>
<dbReference type="KEGG" id="foc:113213054"/>
<dbReference type="RefSeq" id="XP_052130809.1">
    <property type="nucleotide sequence ID" value="XM_052274849.1"/>
</dbReference>
<feature type="compositionally biased region" description="Low complexity" evidence="1">
    <location>
        <begin position="172"/>
        <end position="184"/>
    </location>
</feature>
<protein>
    <submittedName>
        <fullName evidence="3">Uncharacterized protein LOC113213054</fullName>
    </submittedName>
</protein>
<name>A0A9C6X815_FRAOC</name>
<reference evidence="3" key="1">
    <citation type="submission" date="2025-08" db="UniProtKB">
        <authorList>
            <consortium name="RefSeq"/>
        </authorList>
    </citation>
    <scope>IDENTIFICATION</scope>
    <source>
        <tissue evidence="3">Whole organism</tissue>
    </source>
</reference>
<evidence type="ECO:0000313" key="2">
    <source>
        <dbReference type="Proteomes" id="UP000504606"/>
    </source>
</evidence>
<sequence>MALQFCPDDVPGEPVVIEATAEDEEDVDGDLEAIVPVIPASEDGEGVPRNPENSRKRTANLDHDITFEEPSSIEEATAEEMGNVDGNLQAIAPAHSTAAPTATKRPCFTSSFTANPTPEPSTSTGIDCQPSTSTAAAADLVEIDFDQNLYEGVEMGPYDIYSSPATGDYDEPSSSSAGEQEQQELGPLTKEQTMKLGKSRRQKERKRRLKDEGKLIKKGKAKKIAADKLKMKEKRRLKRAQQKT</sequence>
<organism evidence="2 3">
    <name type="scientific">Frankliniella occidentalis</name>
    <name type="common">Western flower thrips</name>
    <name type="synonym">Euthrips occidentalis</name>
    <dbReference type="NCBI Taxonomy" id="133901"/>
    <lineage>
        <taxon>Eukaryota</taxon>
        <taxon>Metazoa</taxon>
        <taxon>Ecdysozoa</taxon>
        <taxon>Arthropoda</taxon>
        <taxon>Hexapoda</taxon>
        <taxon>Insecta</taxon>
        <taxon>Pterygota</taxon>
        <taxon>Neoptera</taxon>
        <taxon>Paraneoptera</taxon>
        <taxon>Thysanoptera</taxon>
        <taxon>Terebrantia</taxon>
        <taxon>Thripoidea</taxon>
        <taxon>Thripidae</taxon>
        <taxon>Frankliniella</taxon>
    </lineage>
</organism>
<dbReference type="AlphaFoldDB" id="A0A9C6X815"/>
<feature type="region of interest" description="Disordered" evidence="1">
    <location>
        <begin position="156"/>
        <end position="244"/>
    </location>
</feature>
<feature type="compositionally biased region" description="Polar residues" evidence="1">
    <location>
        <begin position="108"/>
        <end position="130"/>
    </location>
</feature>